<evidence type="ECO:0000256" key="1">
    <source>
        <dbReference type="ARBA" id="ARBA00009437"/>
    </source>
</evidence>
<dbReference type="FunFam" id="1.10.10.10:FF:000001">
    <property type="entry name" value="LysR family transcriptional regulator"/>
    <property type="match status" value="1"/>
</dbReference>
<dbReference type="Gene3D" id="3.40.190.10">
    <property type="entry name" value="Periplasmic binding protein-like II"/>
    <property type="match status" value="2"/>
</dbReference>
<dbReference type="GO" id="GO:0003700">
    <property type="term" value="F:DNA-binding transcription factor activity"/>
    <property type="evidence" value="ECO:0007669"/>
    <property type="project" value="InterPro"/>
</dbReference>
<keyword evidence="2" id="KW-0805">Transcription regulation</keyword>
<proteinExistence type="inferred from homology"/>
<evidence type="ECO:0000256" key="2">
    <source>
        <dbReference type="ARBA" id="ARBA00023015"/>
    </source>
</evidence>
<dbReference type="Pfam" id="PF00126">
    <property type="entry name" value="HTH_1"/>
    <property type="match status" value="1"/>
</dbReference>
<dbReference type="PRINTS" id="PR00039">
    <property type="entry name" value="HTHLYSR"/>
</dbReference>
<evidence type="ECO:0000313" key="6">
    <source>
        <dbReference type="EMBL" id="KAF1042195.1"/>
    </source>
</evidence>
<gene>
    <name evidence="6" type="primary">gltC_5</name>
    <name evidence="6" type="ORF">GAK35_02856</name>
</gene>
<accession>A0A7V8FVF1</accession>
<organism evidence="6 7">
    <name type="scientific">Herbaspirillum frisingense</name>
    <dbReference type="NCBI Taxonomy" id="92645"/>
    <lineage>
        <taxon>Bacteria</taxon>
        <taxon>Pseudomonadati</taxon>
        <taxon>Pseudomonadota</taxon>
        <taxon>Betaproteobacteria</taxon>
        <taxon>Burkholderiales</taxon>
        <taxon>Oxalobacteraceae</taxon>
        <taxon>Herbaspirillum</taxon>
    </lineage>
</organism>
<dbReference type="PANTHER" id="PTHR30579:SF7">
    <property type="entry name" value="HTH-TYPE TRANSCRIPTIONAL REGULATOR LRHA-RELATED"/>
    <property type="match status" value="1"/>
</dbReference>
<dbReference type="PANTHER" id="PTHR30579">
    <property type="entry name" value="TRANSCRIPTIONAL REGULATOR"/>
    <property type="match status" value="1"/>
</dbReference>
<dbReference type="SUPFAM" id="SSF46785">
    <property type="entry name" value="Winged helix' DNA-binding domain"/>
    <property type="match status" value="1"/>
</dbReference>
<dbReference type="InterPro" id="IPR050176">
    <property type="entry name" value="LTTR"/>
</dbReference>
<keyword evidence="3" id="KW-0238">DNA-binding</keyword>
<dbReference type="GO" id="GO:0003677">
    <property type="term" value="F:DNA binding"/>
    <property type="evidence" value="ECO:0007669"/>
    <property type="project" value="UniProtKB-KW"/>
</dbReference>
<dbReference type="SUPFAM" id="SSF53850">
    <property type="entry name" value="Periplasmic binding protein-like II"/>
    <property type="match status" value="1"/>
</dbReference>
<dbReference type="PROSITE" id="PS50931">
    <property type="entry name" value="HTH_LYSR"/>
    <property type="match status" value="1"/>
</dbReference>
<dbReference type="InterPro" id="IPR000847">
    <property type="entry name" value="LysR_HTH_N"/>
</dbReference>
<dbReference type="Proteomes" id="UP000462435">
    <property type="component" value="Unassembled WGS sequence"/>
</dbReference>
<dbReference type="EMBL" id="WNDX01000091">
    <property type="protein sequence ID" value="KAF1042195.1"/>
    <property type="molecule type" value="Genomic_DNA"/>
</dbReference>
<dbReference type="Gene3D" id="1.10.10.10">
    <property type="entry name" value="Winged helix-like DNA-binding domain superfamily/Winged helix DNA-binding domain"/>
    <property type="match status" value="1"/>
</dbReference>
<keyword evidence="4" id="KW-0804">Transcription</keyword>
<evidence type="ECO:0000259" key="5">
    <source>
        <dbReference type="PROSITE" id="PS50931"/>
    </source>
</evidence>
<reference evidence="7" key="1">
    <citation type="journal article" date="2020" name="MBio">
        <title>Horizontal gene transfer to a defensive symbiont with a reduced genome amongst a multipartite beetle microbiome.</title>
        <authorList>
            <person name="Waterworth S.C."/>
            <person name="Florez L.V."/>
            <person name="Rees E.R."/>
            <person name="Hertweck C."/>
            <person name="Kaltenpoth M."/>
            <person name="Kwan J.C."/>
        </authorList>
    </citation>
    <scope>NUCLEOTIDE SEQUENCE [LARGE SCALE GENOMIC DNA]</scope>
</reference>
<comment type="caution">
    <text evidence="6">The sequence shown here is derived from an EMBL/GenBank/DDBJ whole genome shotgun (WGS) entry which is preliminary data.</text>
</comment>
<evidence type="ECO:0000256" key="3">
    <source>
        <dbReference type="ARBA" id="ARBA00023125"/>
    </source>
</evidence>
<name>A0A7V8FVF1_9BURK</name>
<dbReference type="InterPro" id="IPR036388">
    <property type="entry name" value="WH-like_DNA-bd_sf"/>
</dbReference>
<dbReference type="AlphaFoldDB" id="A0A7V8FVF1"/>
<dbReference type="InterPro" id="IPR005119">
    <property type="entry name" value="LysR_subst-bd"/>
</dbReference>
<evidence type="ECO:0000256" key="4">
    <source>
        <dbReference type="ARBA" id="ARBA00023163"/>
    </source>
</evidence>
<feature type="domain" description="HTH lysR-type" evidence="5">
    <location>
        <begin position="5"/>
        <end position="62"/>
    </location>
</feature>
<protein>
    <submittedName>
        <fullName evidence="6">HTH-type transcriptional regulator GltC</fullName>
    </submittedName>
</protein>
<sequence length="281" mass="30539">MERPLDLDAIQAFILVADMQSFTRAAEALESTQSAISLKLKKLEQRLARRLLERTPRLVRLSAEGQQFLPAARELLAAHDRALDRLEQGTARFSVGISDHVANSGFAKVLAQVNGYDPGVVIEVRIASSRDVMQQYERGELDAAIVRREPQDQGGELVMEERLGWFAAPHSNCWAGKTLRVATFSTSCRVRELAVRRLDDAGIPWIEVFVGGGIHAVGAAVSAGLAVSAMLYRTAPAGAIDVGAQMGLPLLPLAQVMLHSRLKEARTREALRTLVAALKAA</sequence>
<comment type="similarity">
    <text evidence="1">Belongs to the LysR transcriptional regulatory family.</text>
</comment>
<dbReference type="Pfam" id="PF03466">
    <property type="entry name" value="LysR_substrate"/>
    <property type="match status" value="1"/>
</dbReference>
<dbReference type="InterPro" id="IPR036390">
    <property type="entry name" value="WH_DNA-bd_sf"/>
</dbReference>
<evidence type="ECO:0000313" key="7">
    <source>
        <dbReference type="Proteomes" id="UP000462435"/>
    </source>
</evidence>